<proteinExistence type="predicted"/>
<dbReference type="PROSITE" id="PS51099">
    <property type="entry name" value="PTS_EIIB_TYPE_2"/>
    <property type="match status" value="1"/>
</dbReference>
<comment type="caution">
    <text evidence="3">The sequence shown here is derived from an EMBL/GenBank/DDBJ whole genome shotgun (WGS) entry which is preliminary data.</text>
</comment>
<keyword evidence="1" id="KW-0808">Transferase</keyword>
<dbReference type="Gene3D" id="3.40.50.2300">
    <property type="match status" value="1"/>
</dbReference>
<dbReference type="GO" id="GO:0008982">
    <property type="term" value="F:protein-N(PI)-phosphohistidine-sugar phosphotransferase activity"/>
    <property type="evidence" value="ECO:0007669"/>
    <property type="project" value="InterPro"/>
</dbReference>
<sequence length="98" mass="10532">MAKKRVIVICGTGVATSTLVVHKVKEFLREKGIDANVQQGKVSDILTRSGEFDLIISTTAVPPSVDREKVVNAVPILTGAGKERVFEEIEAKLKNGGE</sequence>
<evidence type="ECO:0000259" key="2">
    <source>
        <dbReference type="PROSITE" id="PS51099"/>
    </source>
</evidence>
<feature type="domain" description="PTS EIIB type-2" evidence="2">
    <location>
        <begin position="4"/>
        <end position="97"/>
    </location>
</feature>
<dbReference type="RefSeq" id="WP_106345217.1">
    <property type="nucleotide sequence ID" value="NZ_PVNE01000012.1"/>
</dbReference>
<evidence type="ECO:0000313" key="3">
    <source>
        <dbReference type="EMBL" id="PRX40620.1"/>
    </source>
</evidence>
<dbReference type="Proteomes" id="UP000237797">
    <property type="component" value="Unassembled WGS sequence"/>
</dbReference>
<dbReference type="CDD" id="cd05566">
    <property type="entry name" value="PTS_IIB_galactitol"/>
    <property type="match status" value="1"/>
</dbReference>
<name>A0A2T0LET3_9BACL</name>
<dbReference type="Pfam" id="PF02302">
    <property type="entry name" value="PTS_IIB"/>
    <property type="match status" value="1"/>
</dbReference>
<keyword evidence="4" id="KW-1185">Reference proteome</keyword>
<dbReference type="AlphaFoldDB" id="A0A2T0LET3"/>
<evidence type="ECO:0000313" key="4">
    <source>
        <dbReference type="Proteomes" id="UP000237797"/>
    </source>
</evidence>
<protein>
    <submittedName>
        <fullName evidence="3">PTS system IIB component (Gat family)</fullName>
    </submittedName>
</protein>
<accession>A0A2T0LET3</accession>
<dbReference type="GO" id="GO:0009401">
    <property type="term" value="P:phosphoenolpyruvate-dependent sugar phosphotransferase system"/>
    <property type="evidence" value="ECO:0007669"/>
    <property type="project" value="InterPro"/>
</dbReference>
<dbReference type="EMBL" id="PVNE01000012">
    <property type="protein sequence ID" value="PRX40620.1"/>
    <property type="molecule type" value="Genomic_DNA"/>
</dbReference>
<dbReference type="InterPro" id="IPR036095">
    <property type="entry name" value="PTS_EIIB-like_sf"/>
</dbReference>
<dbReference type="InterPro" id="IPR003501">
    <property type="entry name" value="PTS_EIIB_2/3"/>
</dbReference>
<gene>
    <name evidence="3" type="ORF">CLV97_11298</name>
</gene>
<organism evidence="3 4">
    <name type="scientific">Planifilum fimeticola</name>
    <dbReference type="NCBI Taxonomy" id="201975"/>
    <lineage>
        <taxon>Bacteria</taxon>
        <taxon>Bacillati</taxon>
        <taxon>Bacillota</taxon>
        <taxon>Bacilli</taxon>
        <taxon>Bacillales</taxon>
        <taxon>Thermoactinomycetaceae</taxon>
        <taxon>Planifilum</taxon>
    </lineage>
</organism>
<dbReference type="SUPFAM" id="SSF52794">
    <property type="entry name" value="PTS system IIB component-like"/>
    <property type="match status" value="1"/>
</dbReference>
<dbReference type="OrthoDB" id="6505030at2"/>
<reference evidence="3 4" key="1">
    <citation type="submission" date="2018-03" db="EMBL/GenBank/DDBJ databases">
        <title>Genomic Encyclopedia of Archaeal and Bacterial Type Strains, Phase II (KMG-II): from individual species to whole genera.</title>
        <authorList>
            <person name="Goeker M."/>
        </authorList>
    </citation>
    <scope>NUCLEOTIDE SEQUENCE [LARGE SCALE GENOMIC DNA]</scope>
    <source>
        <strain evidence="3 4">DSM 44946</strain>
    </source>
</reference>
<evidence type="ECO:0000256" key="1">
    <source>
        <dbReference type="ARBA" id="ARBA00022679"/>
    </source>
</evidence>
<dbReference type="InterPro" id="IPR013011">
    <property type="entry name" value="PTS_EIIB_2"/>
</dbReference>